<keyword evidence="4" id="KW-0804">Transcription</keyword>
<dbReference type="EMBL" id="GHBR01004212">
    <property type="protein sequence ID" value="NDJ98017.1"/>
    <property type="molecule type" value="Transcribed_RNA"/>
</dbReference>
<dbReference type="PRINTS" id="PR00615">
    <property type="entry name" value="CCAATSUBUNTA"/>
</dbReference>
<protein>
    <submittedName>
        <fullName evidence="6">Nuclear transcription factor Y subunit B-9 (Trinotate prediction)</fullName>
    </submittedName>
</protein>
<dbReference type="CDD" id="cd22907">
    <property type="entry name" value="HFD_NFYB"/>
    <property type="match status" value="1"/>
</dbReference>
<dbReference type="GO" id="GO:0001228">
    <property type="term" value="F:DNA-binding transcription activator activity, RNA polymerase II-specific"/>
    <property type="evidence" value="ECO:0007669"/>
    <property type="project" value="InterPro"/>
</dbReference>
<dbReference type="PANTHER" id="PTHR11064">
    <property type="entry name" value="CCAAT-BINDING TRANSCRIPTION FACTOR-RELATED"/>
    <property type="match status" value="1"/>
</dbReference>
<dbReference type="GO" id="GO:0016602">
    <property type="term" value="C:CCAAT-binding factor complex"/>
    <property type="evidence" value="ECO:0007669"/>
    <property type="project" value="InterPro"/>
</dbReference>
<dbReference type="InterPro" id="IPR003958">
    <property type="entry name" value="CBFA_NFYB_domain"/>
</dbReference>
<dbReference type="InterPro" id="IPR027113">
    <property type="entry name" value="Transc_fact_NFYB/HAP3"/>
</dbReference>
<dbReference type="GO" id="GO:0000978">
    <property type="term" value="F:RNA polymerase II cis-regulatory region sequence-specific DNA binding"/>
    <property type="evidence" value="ECO:0007669"/>
    <property type="project" value="TreeGrafter"/>
</dbReference>
<dbReference type="PANTHER" id="PTHR11064:SF9">
    <property type="entry name" value="NUCLEAR TRANSCRIPTION FACTOR Y SUBUNIT BETA"/>
    <property type="match status" value="1"/>
</dbReference>
<dbReference type="Gene3D" id="1.10.20.10">
    <property type="entry name" value="Histone, subunit A"/>
    <property type="match status" value="1"/>
</dbReference>
<proteinExistence type="inferred from homology"/>
<evidence type="ECO:0000256" key="3">
    <source>
        <dbReference type="ARBA" id="ARBA00023125"/>
    </source>
</evidence>
<sequence length="188" mass="21734">MEDNLKKMHDYFEMNSIPIGKNEPGKSSKIVTDKISNLNQDSIDKFIEHNSIRNFDTLLSHGNDIAQDIEQFYSDTKSNNKKQQDPLLPLHNVLKIMKIVLPEYSKVSQDARITMQECASEFISFIGSEAAELAKMERRRTLTAEDIIMAMTNLGFDNYLPFSKTLLEKIKHESSNRYSARRTRRNLD</sequence>
<comment type="similarity">
    <text evidence="1">Belongs to the NFYB/HAP3 subunit family.</text>
</comment>
<feature type="domain" description="Transcription factor CBF/NF-Y/archaeal histone" evidence="5">
    <location>
        <begin position="88"/>
        <end position="151"/>
    </location>
</feature>
<organism evidence="6">
    <name type="scientific">Myxobolus squamalis</name>
    <name type="common">Myxosporean</name>
    <dbReference type="NCBI Taxonomy" id="59785"/>
    <lineage>
        <taxon>Eukaryota</taxon>
        <taxon>Metazoa</taxon>
        <taxon>Cnidaria</taxon>
        <taxon>Myxozoa</taxon>
        <taxon>Myxosporea</taxon>
        <taxon>Bivalvulida</taxon>
        <taxon>Platysporina</taxon>
        <taxon>Myxobolidae</taxon>
        <taxon>Myxobolus</taxon>
    </lineage>
</organism>
<accession>A0A6B2G362</accession>
<dbReference type="SUPFAM" id="SSF47113">
    <property type="entry name" value="Histone-fold"/>
    <property type="match status" value="1"/>
</dbReference>
<evidence type="ECO:0000256" key="4">
    <source>
        <dbReference type="ARBA" id="ARBA00023163"/>
    </source>
</evidence>
<evidence type="ECO:0000313" key="6">
    <source>
        <dbReference type="EMBL" id="NDJ98017.1"/>
    </source>
</evidence>
<evidence type="ECO:0000259" key="5">
    <source>
        <dbReference type="Pfam" id="PF00808"/>
    </source>
</evidence>
<keyword evidence="3" id="KW-0238">DNA-binding</keyword>
<dbReference type="AlphaFoldDB" id="A0A6B2G362"/>
<dbReference type="InterPro" id="IPR009072">
    <property type="entry name" value="Histone-fold"/>
</dbReference>
<evidence type="ECO:0000256" key="2">
    <source>
        <dbReference type="ARBA" id="ARBA00023015"/>
    </source>
</evidence>
<evidence type="ECO:0000256" key="1">
    <source>
        <dbReference type="ARBA" id="ARBA00009053"/>
    </source>
</evidence>
<reference evidence="6" key="1">
    <citation type="submission" date="2018-11" db="EMBL/GenBank/DDBJ databases">
        <title>Myxobolus squamalis genome and transcriptome.</title>
        <authorList>
            <person name="Yahalomi D."/>
            <person name="Atkinson S.D."/>
            <person name="Neuhof M."/>
            <person name="Chang E.S."/>
            <person name="Philippe H."/>
            <person name="Cartwright P."/>
            <person name="Bartholomew J.L."/>
            <person name="Huchon D."/>
        </authorList>
    </citation>
    <scope>NUCLEOTIDE SEQUENCE</scope>
    <source>
        <strain evidence="6">71B08</strain>
        <tissue evidence="6">Whole</tissue>
    </source>
</reference>
<name>A0A6B2G362_MYXSQ</name>
<keyword evidence="2" id="KW-0805">Transcription regulation</keyword>
<dbReference type="Pfam" id="PF00808">
    <property type="entry name" value="CBFD_NFYB_HMF"/>
    <property type="match status" value="1"/>
</dbReference>
<dbReference type="GO" id="GO:0046982">
    <property type="term" value="F:protein heterodimerization activity"/>
    <property type="evidence" value="ECO:0007669"/>
    <property type="project" value="InterPro"/>
</dbReference>